<dbReference type="CDD" id="cd02440">
    <property type="entry name" value="AdoMet_MTases"/>
    <property type="match status" value="1"/>
</dbReference>
<dbReference type="AlphaFoldDB" id="X1BVA4"/>
<gene>
    <name evidence="2" type="ORF">S01H4_30472</name>
</gene>
<evidence type="ECO:0000313" key="2">
    <source>
        <dbReference type="EMBL" id="GAG88113.1"/>
    </source>
</evidence>
<evidence type="ECO:0000259" key="1">
    <source>
        <dbReference type="Pfam" id="PF13847"/>
    </source>
</evidence>
<dbReference type="Pfam" id="PF13847">
    <property type="entry name" value="Methyltransf_31"/>
    <property type="match status" value="1"/>
</dbReference>
<organism evidence="2">
    <name type="scientific">marine sediment metagenome</name>
    <dbReference type="NCBI Taxonomy" id="412755"/>
    <lineage>
        <taxon>unclassified sequences</taxon>
        <taxon>metagenomes</taxon>
        <taxon>ecological metagenomes</taxon>
    </lineage>
</organism>
<dbReference type="InterPro" id="IPR029063">
    <property type="entry name" value="SAM-dependent_MTases_sf"/>
</dbReference>
<dbReference type="InterPro" id="IPR025714">
    <property type="entry name" value="Methyltranfer_dom"/>
</dbReference>
<comment type="caution">
    <text evidence="2">The sequence shown here is derived from an EMBL/GenBank/DDBJ whole genome shotgun (WGS) entry which is preliminary data.</text>
</comment>
<proteinExistence type="predicted"/>
<dbReference type="SUPFAM" id="SSF53335">
    <property type="entry name" value="S-adenosyl-L-methionine-dependent methyltransferases"/>
    <property type="match status" value="1"/>
</dbReference>
<accession>X1BVA4</accession>
<sequence>MGKNNWRIWETDPSVEASLFRRAIGELPEMESTKQLVELVKKVYETGMKILDVGCGPGHYYRGLRQIDESIKYKGLDATKLYIEFAKDVFSGTNAKFIVGDIFNIPDKIGEFEIVVCCNVILHLPDFRIPMKNLLKVCKKYCFIRTLISNNTYLHRFVYGNEFDEMNNPKKFVYQNTYSFELIKSYIDSLGDYSIKLIEDKFNPIVLDTEFHDVKKESPGATRILDGFQVSGNLIFEWKWLRIAPM</sequence>
<reference evidence="2" key="1">
    <citation type="journal article" date="2014" name="Front. Microbiol.">
        <title>High frequency of phylogenetically diverse reductive dehalogenase-homologous genes in deep subseafloor sedimentary metagenomes.</title>
        <authorList>
            <person name="Kawai M."/>
            <person name="Futagami T."/>
            <person name="Toyoda A."/>
            <person name="Takaki Y."/>
            <person name="Nishi S."/>
            <person name="Hori S."/>
            <person name="Arai W."/>
            <person name="Tsubouchi T."/>
            <person name="Morono Y."/>
            <person name="Uchiyama I."/>
            <person name="Ito T."/>
            <person name="Fujiyama A."/>
            <person name="Inagaki F."/>
            <person name="Takami H."/>
        </authorList>
    </citation>
    <scope>NUCLEOTIDE SEQUENCE</scope>
    <source>
        <strain evidence="2">Expedition CK06-06</strain>
    </source>
</reference>
<dbReference type="EMBL" id="BART01015731">
    <property type="protein sequence ID" value="GAG88113.1"/>
    <property type="molecule type" value="Genomic_DNA"/>
</dbReference>
<name>X1BVA4_9ZZZZ</name>
<feature type="domain" description="Methyltransferase" evidence="1">
    <location>
        <begin position="46"/>
        <end position="140"/>
    </location>
</feature>
<dbReference type="Gene3D" id="3.40.50.150">
    <property type="entry name" value="Vaccinia Virus protein VP39"/>
    <property type="match status" value="1"/>
</dbReference>
<protein>
    <recommendedName>
        <fullName evidence="1">Methyltransferase domain-containing protein</fullName>
    </recommendedName>
</protein>